<dbReference type="KEGG" id="sacz:AOT14_25200"/>
<name>A0A0S1B1M3_9GAMM</name>
<accession>A0A0S1B1M3</accession>
<dbReference type="PATRIC" id="fig|128780.6.peg.2543"/>
<evidence type="ECO:0000313" key="2">
    <source>
        <dbReference type="Proteomes" id="UP000061010"/>
    </source>
</evidence>
<proteinExistence type="predicted"/>
<keyword evidence="2" id="KW-1185">Reference proteome</keyword>
<dbReference type="OrthoDB" id="5974995at2"/>
<dbReference type="EMBL" id="CP012900">
    <property type="protein sequence ID" value="ALJ28882.1"/>
    <property type="molecule type" value="Genomic_DNA"/>
</dbReference>
<dbReference type="Proteomes" id="UP000061010">
    <property type="component" value="Chromosome"/>
</dbReference>
<sequence>MRWWTLLLIAAGLAGGYNWWSHRSPGGAAAATATAGNDGFVAVEMPTGTPRDTVLVLAPPNCPSEQAQRAEALIRELTDIGIPVKRGSSFSFNIENPSQEQRTAVDRTVEVFQQGAPAVFINGMGMSNPTTSQVVAVYRSTRGG</sequence>
<reference evidence="1 2" key="1">
    <citation type="journal article" date="2015" name="Genome Announc.">
        <title>Complete Genome Sequencing of Stenotrophomonas acidaminiphila ZAC14D2_NAIMI4_2, a Multidrug-Resistant Strain Isolated from Sediments of a Polluted River in Mexico, Uncovers New Antibiotic Resistance Genes and a Novel Class-II Lasso Peptide Biosynthesis Gene Cluster.</title>
        <authorList>
            <person name="Vinuesa P."/>
            <person name="Ochoa-Sanchez L.E."/>
        </authorList>
    </citation>
    <scope>NUCLEOTIDE SEQUENCE [LARGE SCALE GENOMIC DNA]</scope>
    <source>
        <strain evidence="1 2">ZAC14D2_NAIMI4_2</strain>
    </source>
</reference>
<evidence type="ECO:0000313" key="1">
    <source>
        <dbReference type="EMBL" id="ALJ28882.1"/>
    </source>
</evidence>
<dbReference type="AlphaFoldDB" id="A0A0S1B1M3"/>
<protein>
    <submittedName>
        <fullName evidence="1">Uncharacterized protein</fullName>
    </submittedName>
</protein>
<gene>
    <name evidence="1" type="ORF">AOT14_25200</name>
</gene>
<organism evidence="1 2">
    <name type="scientific">Stenotrophomonas acidaminiphila</name>
    <dbReference type="NCBI Taxonomy" id="128780"/>
    <lineage>
        <taxon>Bacteria</taxon>
        <taxon>Pseudomonadati</taxon>
        <taxon>Pseudomonadota</taxon>
        <taxon>Gammaproteobacteria</taxon>
        <taxon>Lysobacterales</taxon>
        <taxon>Lysobacteraceae</taxon>
        <taxon>Stenotrophomonas</taxon>
    </lineage>
</organism>